<feature type="coiled-coil region" evidence="1">
    <location>
        <begin position="259"/>
        <end position="290"/>
    </location>
</feature>
<sequence length="458" mass="51642">MRILNPFLFANQVKDGAVLRRVALSPKAFSAQILSPDFGSVLSPRAFSAYVLSPRMLITEILSPKALEMRVLSPTFLSFVVLSPALLQVSIASSQNYALQILSPNILSPGFLNEGISNTRAKANFILRSLPQTERIVFRQCAINTQGKLNLLAKCMLVFTNNKQETLPWLELLLQMSGAAATLKRLLNQLENIKNEIETKILPAVERLEEIDRRFTKLSNWHNKRQKDELELRGYTFLSREQSKMMLTGGDNRQSKILQKINEDELRDDENELEAVLEEDIRKLSKINENDPNLTNKVGDEFKKYLIKNRTKRFMEIESLGQMRILDPFLFVNQVNDGKVMRRVALSPRAFSLQLLTPDFGGVSVLSPFAFVPSILSPRAAMLSVLSPNAFTLQLLAPEAFRVEVISPQTFNAKILSPRAFIAYIISPRLVVAEILNPKAFEVRVLTPTIVSFTVLSP</sequence>
<evidence type="ECO:0000313" key="2">
    <source>
        <dbReference type="Proteomes" id="UP000887561"/>
    </source>
</evidence>
<dbReference type="WBParaSite" id="scaffold3962_cov186.g7388">
    <property type="protein sequence ID" value="scaffold3962_cov186.g7388"/>
    <property type="gene ID" value="scaffold3962_cov186.g7388"/>
</dbReference>
<name>A0A915MHQ0_MELJA</name>
<dbReference type="Proteomes" id="UP000887561">
    <property type="component" value="Unplaced"/>
</dbReference>
<proteinExistence type="predicted"/>
<evidence type="ECO:0000256" key="1">
    <source>
        <dbReference type="SAM" id="Coils"/>
    </source>
</evidence>
<dbReference type="PANTHER" id="PTHR21523">
    <property type="match status" value="1"/>
</dbReference>
<organism evidence="2 3">
    <name type="scientific">Meloidogyne javanica</name>
    <name type="common">Root-knot nematode worm</name>
    <dbReference type="NCBI Taxonomy" id="6303"/>
    <lineage>
        <taxon>Eukaryota</taxon>
        <taxon>Metazoa</taxon>
        <taxon>Ecdysozoa</taxon>
        <taxon>Nematoda</taxon>
        <taxon>Chromadorea</taxon>
        <taxon>Rhabditida</taxon>
        <taxon>Tylenchina</taxon>
        <taxon>Tylenchomorpha</taxon>
        <taxon>Tylenchoidea</taxon>
        <taxon>Meloidogynidae</taxon>
        <taxon>Meloidogyninae</taxon>
        <taxon>Meloidogyne</taxon>
        <taxon>Meloidogyne incognita group</taxon>
    </lineage>
</organism>
<protein>
    <submittedName>
        <fullName evidence="3">Uncharacterized protein</fullName>
    </submittedName>
</protein>
<reference evidence="3" key="1">
    <citation type="submission" date="2022-11" db="UniProtKB">
        <authorList>
            <consortium name="WormBaseParasite"/>
        </authorList>
    </citation>
    <scope>IDENTIFICATION</scope>
</reference>
<dbReference type="PANTHER" id="PTHR21523:SF38">
    <property type="entry name" value="MLT-TEN (MLT-10) RELATED"/>
    <property type="match status" value="1"/>
</dbReference>
<keyword evidence="2" id="KW-1185">Reference proteome</keyword>
<accession>A0A915MHQ0</accession>
<keyword evidence="1" id="KW-0175">Coiled coil</keyword>
<evidence type="ECO:0000313" key="3">
    <source>
        <dbReference type="WBParaSite" id="scaffold3962_cov186.g7388"/>
    </source>
</evidence>
<dbReference type="AlphaFoldDB" id="A0A915MHQ0"/>